<comment type="pathway">
    <text evidence="1 11">Amino-acid biosynthesis; L-leucine biosynthesis; L-leucine from 3-methyl-2-oxobutanoate: step 1/4.</text>
</comment>
<dbReference type="NCBIfam" id="TIGR00973">
    <property type="entry name" value="leuA_bact"/>
    <property type="match status" value="1"/>
</dbReference>
<evidence type="ECO:0000313" key="14">
    <source>
        <dbReference type="Proteomes" id="UP000231267"/>
    </source>
</evidence>
<dbReference type="Pfam" id="PF22617">
    <property type="entry name" value="HCS_D2"/>
    <property type="match status" value="1"/>
</dbReference>
<feature type="binding site" evidence="11">
    <location>
        <position position="203"/>
    </location>
    <ligand>
        <name>Mn(2+)</name>
        <dbReference type="ChEBI" id="CHEBI:29035"/>
    </ligand>
</feature>
<proteinExistence type="inferred from homology"/>
<feature type="domain" description="Pyruvate carboxyltransferase" evidence="12">
    <location>
        <begin position="4"/>
        <end position="266"/>
    </location>
</feature>
<feature type="binding site" evidence="11">
    <location>
        <position position="201"/>
    </location>
    <ligand>
        <name>Mn(2+)</name>
        <dbReference type="ChEBI" id="CHEBI:29035"/>
    </ligand>
</feature>
<evidence type="ECO:0000256" key="2">
    <source>
        <dbReference type="ARBA" id="ARBA00009396"/>
    </source>
</evidence>
<keyword evidence="11" id="KW-0963">Cytoplasm</keyword>
<evidence type="ECO:0000256" key="8">
    <source>
        <dbReference type="ARBA" id="ARBA00022723"/>
    </source>
</evidence>
<keyword evidence="10 11" id="KW-0100">Branched-chain amino acid biosynthesis</keyword>
<keyword evidence="7 11" id="KW-0808">Transferase</keyword>
<evidence type="ECO:0000256" key="5">
    <source>
        <dbReference type="ARBA" id="ARBA00022430"/>
    </source>
</evidence>
<evidence type="ECO:0000256" key="4">
    <source>
        <dbReference type="ARBA" id="ARBA00018198"/>
    </source>
</evidence>
<dbReference type="Pfam" id="PF00682">
    <property type="entry name" value="HMGL-like"/>
    <property type="match status" value="1"/>
</dbReference>
<dbReference type="GO" id="GO:0009098">
    <property type="term" value="P:L-leucine biosynthetic process"/>
    <property type="evidence" value="ECO:0007669"/>
    <property type="project" value="UniProtKB-UniRule"/>
</dbReference>
<reference evidence="13 14" key="1">
    <citation type="submission" date="2017-09" db="EMBL/GenBank/DDBJ databases">
        <title>Depth-based differentiation of microbial function through sediment-hosted aquifers and enrichment of novel symbionts in the deep terrestrial subsurface.</title>
        <authorList>
            <person name="Probst A.J."/>
            <person name="Ladd B."/>
            <person name="Jarett J.K."/>
            <person name="Geller-Mcgrath D.E."/>
            <person name="Sieber C.M."/>
            <person name="Emerson J.B."/>
            <person name="Anantharaman K."/>
            <person name="Thomas B.C."/>
            <person name="Malmstrom R."/>
            <person name="Stieglmeier M."/>
            <person name="Klingl A."/>
            <person name="Woyke T."/>
            <person name="Ryan C.M."/>
            <person name="Banfield J.F."/>
        </authorList>
    </citation>
    <scope>NUCLEOTIDE SEQUENCE [LARGE SCALE GENOMIC DNA]</scope>
    <source>
        <strain evidence="13">CG12_big_fil_rev_8_21_14_0_65_43_15</strain>
    </source>
</reference>
<gene>
    <name evidence="11" type="primary">leuA</name>
    <name evidence="13" type="ORF">COW11_02610</name>
</gene>
<keyword evidence="6 11" id="KW-0028">Amino-acid biosynthesis</keyword>
<feature type="binding site" evidence="11">
    <location>
        <position position="13"/>
    </location>
    <ligand>
        <name>Mn(2+)</name>
        <dbReference type="ChEBI" id="CHEBI:29035"/>
    </ligand>
</feature>
<organism evidence="13 14">
    <name type="scientific">Candidatus Taenaricola geysiri</name>
    <dbReference type="NCBI Taxonomy" id="1974752"/>
    <lineage>
        <taxon>Bacteria</taxon>
        <taxon>Pseudomonadati</taxon>
        <taxon>Candidatus Omnitrophota</taxon>
        <taxon>Candidatus Taenaricola</taxon>
    </lineage>
</organism>
<evidence type="ECO:0000256" key="3">
    <source>
        <dbReference type="ARBA" id="ARBA00012973"/>
    </source>
</evidence>
<evidence type="ECO:0000259" key="12">
    <source>
        <dbReference type="PROSITE" id="PS50991"/>
    </source>
</evidence>
<keyword evidence="9 11" id="KW-0464">Manganese</keyword>
<comment type="caution">
    <text evidence="13">The sequence shown here is derived from an EMBL/GenBank/DDBJ whole genome shotgun (WGS) entry which is preliminary data.</text>
</comment>
<dbReference type="Gene3D" id="3.20.20.70">
    <property type="entry name" value="Aldolase class I"/>
    <property type="match status" value="1"/>
</dbReference>
<dbReference type="GO" id="GO:0030145">
    <property type="term" value="F:manganese ion binding"/>
    <property type="evidence" value="ECO:0007669"/>
    <property type="project" value="UniProtKB-UniRule"/>
</dbReference>
<feature type="region of interest" description="Regulatory domain" evidence="11">
    <location>
        <begin position="390"/>
        <end position="498"/>
    </location>
</feature>
<dbReference type="PROSITE" id="PS00815">
    <property type="entry name" value="AIPM_HOMOCIT_SYNTH_1"/>
    <property type="match status" value="1"/>
</dbReference>
<dbReference type="Pfam" id="PF08502">
    <property type="entry name" value="LeuA_dimer"/>
    <property type="match status" value="1"/>
</dbReference>
<dbReference type="SUPFAM" id="SSF51569">
    <property type="entry name" value="Aldolase"/>
    <property type="match status" value="1"/>
</dbReference>
<comment type="subunit">
    <text evidence="11">Homodimer.</text>
</comment>
<dbReference type="PROSITE" id="PS50991">
    <property type="entry name" value="PYR_CT"/>
    <property type="match status" value="1"/>
</dbReference>
<dbReference type="InterPro" id="IPR002034">
    <property type="entry name" value="AIPM/Hcit_synth_CS"/>
</dbReference>
<name>A0A2J0LH97_9BACT</name>
<evidence type="ECO:0000256" key="7">
    <source>
        <dbReference type="ARBA" id="ARBA00022679"/>
    </source>
</evidence>
<comment type="function">
    <text evidence="11">Catalyzes the condensation of the acetyl group of acetyl-CoA with 3-methyl-2-oxobutanoate (2-ketoisovalerate) to form 3-carboxy-3-hydroxy-4-methylpentanoate (2-isopropylmalate).</text>
</comment>
<dbReference type="GO" id="GO:0005737">
    <property type="term" value="C:cytoplasm"/>
    <property type="evidence" value="ECO:0007669"/>
    <property type="project" value="UniProtKB-UniRule"/>
</dbReference>
<accession>A0A2J0LH97</accession>
<dbReference type="FunFam" id="1.10.238.260:FF:000001">
    <property type="entry name" value="2-isopropylmalate synthase"/>
    <property type="match status" value="1"/>
</dbReference>
<dbReference type="SMART" id="SM00917">
    <property type="entry name" value="LeuA_dimer"/>
    <property type="match status" value="1"/>
</dbReference>
<dbReference type="InterPro" id="IPR005671">
    <property type="entry name" value="LeuA_bact_synth"/>
</dbReference>
<dbReference type="InterPro" id="IPR054691">
    <property type="entry name" value="LeuA/HCS_post-cat"/>
</dbReference>
<dbReference type="SUPFAM" id="SSF110921">
    <property type="entry name" value="2-isopropylmalate synthase LeuA, allosteric (dimerisation) domain"/>
    <property type="match status" value="1"/>
</dbReference>
<comment type="similarity">
    <text evidence="2 11">Belongs to the alpha-IPM synthase/homocitrate synthase family. LeuA type 1 subfamily.</text>
</comment>
<dbReference type="NCBIfam" id="NF002086">
    <property type="entry name" value="PRK00915.1-3"/>
    <property type="match status" value="1"/>
</dbReference>
<dbReference type="GO" id="GO:0003852">
    <property type="term" value="F:2-isopropylmalate synthase activity"/>
    <property type="evidence" value="ECO:0007669"/>
    <property type="project" value="UniProtKB-UniRule"/>
</dbReference>
<comment type="cofactor">
    <cofactor evidence="11">
        <name>Mn(2+)</name>
        <dbReference type="ChEBI" id="CHEBI:29035"/>
    </cofactor>
</comment>
<sequence length="498" mass="54044">MEKIKIFDTTLRDGEQSPGASLEKQDKLEIAKQLKVLGVDAIEAGFPVSSPGDFEAVKLIAQKVRGPIICGLARCMEKDIKAAVGAVKPAQHPRIHVFLATSKIHMKYKLQKAEDEILRLAVWGARLARKFTADVEFSPEDASRSEKEFLYRVVEAVIKAGVTTINIPDTVGYAVPGAYGELIRDIRNNVPNINKAVISVHCHNDLGLAVANSLSAVKNGAGQVECTINGIGERAGNASLEEIVMAINTRKDYFNCMTGINTKELCITSHLVSKLTGVMVPLNKAVVGINAFSHESGIHQDGVLKERGTYEIMRPQDVGFGETRLVMGKHSGRHAFSVRLAKLGYKLTEQQVNKAFEAFKLLADKKKEVFDDDLRAIVDEGSRVASERYKLVSFQVTTGTGVEPEALVRVKEKGSAKEAQATGDGPIDACYKAIEKIAKVKGKLLDYSVRSITSGKDALGDVTIKVAFNKRVVLGRAADTDIVQASVKAYLNAVNKLG</sequence>
<evidence type="ECO:0000313" key="13">
    <source>
        <dbReference type="EMBL" id="PIW66569.1"/>
    </source>
</evidence>
<dbReference type="Gene3D" id="3.30.160.270">
    <property type="match status" value="1"/>
</dbReference>
<dbReference type="UniPathway" id="UPA00048">
    <property type="reaction ID" value="UER00070"/>
</dbReference>
<evidence type="ECO:0000256" key="11">
    <source>
        <dbReference type="HAMAP-Rule" id="MF_01025"/>
    </source>
</evidence>
<comment type="catalytic activity">
    <reaction evidence="11">
        <text>3-methyl-2-oxobutanoate + acetyl-CoA + H2O = (2S)-2-isopropylmalate + CoA + H(+)</text>
        <dbReference type="Rhea" id="RHEA:21524"/>
        <dbReference type="ChEBI" id="CHEBI:1178"/>
        <dbReference type="ChEBI" id="CHEBI:11851"/>
        <dbReference type="ChEBI" id="CHEBI:15377"/>
        <dbReference type="ChEBI" id="CHEBI:15378"/>
        <dbReference type="ChEBI" id="CHEBI:57287"/>
        <dbReference type="ChEBI" id="CHEBI:57288"/>
        <dbReference type="EC" id="2.3.3.13"/>
    </reaction>
</comment>
<dbReference type="PROSITE" id="PS00816">
    <property type="entry name" value="AIPM_HOMOCIT_SYNTH_2"/>
    <property type="match status" value="1"/>
</dbReference>
<feature type="binding site" evidence="11">
    <location>
        <position position="237"/>
    </location>
    <ligand>
        <name>Mn(2+)</name>
        <dbReference type="ChEBI" id="CHEBI:29035"/>
    </ligand>
</feature>
<dbReference type="HAMAP" id="MF_01025">
    <property type="entry name" value="LeuA_type1"/>
    <property type="match status" value="1"/>
</dbReference>
<dbReference type="InterPro" id="IPR050073">
    <property type="entry name" value="2-IPM_HCS-like"/>
</dbReference>
<dbReference type="FunFam" id="3.30.160.270:FF:000003">
    <property type="entry name" value="2-isopropylmalate synthase"/>
    <property type="match status" value="1"/>
</dbReference>
<evidence type="ECO:0000256" key="1">
    <source>
        <dbReference type="ARBA" id="ARBA00004689"/>
    </source>
</evidence>
<evidence type="ECO:0000256" key="9">
    <source>
        <dbReference type="ARBA" id="ARBA00023211"/>
    </source>
</evidence>
<evidence type="ECO:0000256" key="10">
    <source>
        <dbReference type="ARBA" id="ARBA00023304"/>
    </source>
</evidence>
<dbReference type="InterPro" id="IPR036230">
    <property type="entry name" value="LeuA_allosteric_dom_sf"/>
</dbReference>
<keyword evidence="5 11" id="KW-0432">Leucine biosynthesis</keyword>
<dbReference type="GO" id="GO:0003985">
    <property type="term" value="F:acetyl-CoA C-acetyltransferase activity"/>
    <property type="evidence" value="ECO:0007669"/>
    <property type="project" value="UniProtKB-UniRule"/>
</dbReference>
<dbReference type="NCBIfam" id="NF002087">
    <property type="entry name" value="PRK00915.1-4"/>
    <property type="match status" value="1"/>
</dbReference>
<dbReference type="CDD" id="cd07940">
    <property type="entry name" value="DRE_TIM_IPMS"/>
    <property type="match status" value="1"/>
</dbReference>
<dbReference type="PANTHER" id="PTHR10277">
    <property type="entry name" value="HOMOCITRATE SYNTHASE-RELATED"/>
    <property type="match status" value="1"/>
</dbReference>
<keyword evidence="8 11" id="KW-0479">Metal-binding</keyword>
<protein>
    <recommendedName>
        <fullName evidence="4 11">2-isopropylmalate synthase</fullName>
        <ecNumber evidence="3 11">2.3.3.13</ecNumber>
    </recommendedName>
    <alternativeName>
        <fullName evidence="11">Alpha-IPM synthase</fullName>
    </alternativeName>
    <alternativeName>
        <fullName evidence="11">Alpha-isopropylmalate synthase</fullName>
    </alternativeName>
</protein>
<dbReference type="FunFam" id="3.20.20.70:FF:000010">
    <property type="entry name" value="2-isopropylmalate synthase"/>
    <property type="match status" value="1"/>
</dbReference>
<dbReference type="EC" id="2.3.3.13" evidence="3 11"/>
<dbReference type="Proteomes" id="UP000231267">
    <property type="component" value="Unassembled WGS sequence"/>
</dbReference>
<dbReference type="Gene3D" id="1.10.238.260">
    <property type="match status" value="1"/>
</dbReference>
<dbReference type="EMBL" id="PFGP01000056">
    <property type="protein sequence ID" value="PIW66569.1"/>
    <property type="molecule type" value="Genomic_DNA"/>
</dbReference>
<dbReference type="InterPro" id="IPR013709">
    <property type="entry name" value="2-isopropylmalate_synth_dimer"/>
</dbReference>
<dbReference type="InterPro" id="IPR000891">
    <property type="entry name" value="PYR_CT"/>
</dbReference>
<dbReference type="InterPro" id="IPR013785">
    <property type="entry name" value="Aldolase_TIM"/>
</dbReference>
<dbReference type="AlphaFoldDB" id="A0A2J0LH97"/>
<dbReference type="PANTHER" id="PTHR10277:SF9">
    <property type="entry name" value="2-ISOPROPYLMALATE SYNTHASE 1, CHLOROPLASTIC-RELATED"/>
    <property type="match status" value="1"/>
</dbReference>
<evidence type="ECO:0000256" key="6">
    <source>
        <dbReference type="ARBA" id="ARBA00022605"/>
    </source>
</evidence>